<dbReference type="Gene3D" id="3.30.1490.190">
    <property type="match status" value="1"/>
</dbReference>
<keyword evidence="5 13" id="KW-0963">Cytoplasm</keyword>
<evidence type="ECO:0000256" key="9">
    <source>
        <dbReference type="ARBA" id="ARBA00023015"/>
    </source>
</evidence>
<feature type="binding site" evidence="12">
    <location>
        <position position="111"/>
    </location>
    <ligand>
        <name>Fe cation</name>
        <dbReference type="ChEBI" id="CHEBI:24875"/>
    </ligand>
</feature>
<comment type="caution">
    <text evidence="14">The sequence shown here is derived from an EMBL/GenBank/DDBJ whole genome shotgun (WGS) entry which is preliminary data.</text>
</comment>
<dbReference type="EMBL" id="MDET01000013">
    <property type="protein sequence ID" value="OQM75672.1"/>
    <property type="molecule type" value="Genomic_DNA"/>
</dbReference>
<dbReference type="PANTHER" id="PTHR33202">
    <property type="entry name" value="ZINC UPTAKE REGULATION PROTEIN"/>
    <property type="match status" value="1"/>
</dbReference>
<dbReference type="GO" id="GO:0008270">
    <property type="term" value="F:zinc ion binding"/>
    <property type="evidence" value="ECO:0007669"/>
    <property type="project" value="TreeGrafter"/>
</dbReference>
<name>A0A1V8RR32_9HYPH</name>
<evidence type="ECO:0000256" key="8">
    <source>
        <dbReference type="ARBA" id="ARBA00022833"/>
    </source>
</evidence>
<dbReference type="InterPro" id="IPR043135">
    <property type="entry name" value="Fur_C"/>
</dbReference>
<dbReference type="GO" id="GO:0045892">
    <property type="term" value="P:negative regulation of DNA-templated transcription"/>
    <property type="evidence" value="ECO:0007669"/>
    <property type="project" value="TreeGrafter"/>
</dbReference>
<comment type="cofactor">
    <cofactor evidence="12">
        <name>Mn(2+)</name>
        <dbReference type="ChEBI" id="CHEBI:29035"/>
    </cofactor>
    <cofactor evidence="12">
        <name>Fe(2+)</name>
        <dbReference type="ChEBI" id="CHEBI:29033"/>
    </cofactor>
    <text evidence="12">Binds 1 Mn(2+) or Fe(2+) ion per subunit.</text>
</comment>
<evidence type="ECO:0000256" key="12">
    <source>
        <dbReference type="PIRSR" id="PIRSR602481-2"/>
    </source>
</evidence>
<accession>A0A1V8RR32</accession>
<evidence type="ECO:0000313" key="14">
    <source>
        <dbReference type="EMBL" id="OQM75672.1"/>
    </source>
</evidence>
<feature type="binding site" evidence="12">
    <location>
        <position position="90"/>
    </location>
    <ligand>
        <name>Fe cation</name>
        <dbReference type="ChEBI" id="CHEBI:24875"/>
    </ligand>
</feature>
<evidence type="ECO:0000256" key="5">
    <source>
        <dbReference type="ARBA" id="ARBA00022490"/>
    </source>
</evidence>
<evidence type="ECO:0000256" key="10">
    <source>
        <dbReference type="ARBA" id="ARBA00023125"/>
    </source>
</evidence>
<keyword evidence="7 12" id="KW-0479">Metal-binding</keyword>
<dbReference type="GO" id="GO:0003700">
    <property type="term" value="F:DNA-binding transcription factor activity"/>
    <property type="evidence" value="ECO:0007669"/>
    <property type="project" value="UniProtKB-UniRule"/>
</dbReference>
<keyword evidence="15" id="KW-1185">Reference proteome</keyword>
<comment type="subunit">
    <text evidence="3 13">Homodimer.</text>
</comment>
<gene>
    <name evidence="13" type="primary">fur</name>
    <name evidence="14" type="ORF">BFN67_17005</name>
</gene>
<protein>
    <recommendedName>
        <fullName evidence="4 13">Ferric uptake regulation protein</fullName>
    </recommendedName>
</protein>
<evidence type="ECO:0000256" key="3">
    <source>
        <dbReference type="ARBA" id="ARBA00011738"/>
    </source>
</evidence>
<evidence type="ECO:0000256" key="7">
    <source>
        <dbReference type="ARBA" id="ARBA00022723"/>
    </source>
</evidence>
<keyword evidence="8 13" id="KW-0862">Zinc</keyword>
<dbReference type="GO" id="GO:0000976">
    <property type="term" value="F:transcription cis-regulatory region binding"/>
    <property type="evidence" value="ECO:0007669"/>
    <property type="project" value="TreeGrafter"/>
</dbReference>
<feature type="binding site" evidence="12">
    <location>
        <position position="128"/>
    </location>
    <ligand>
        <name>Fe cation</name>
        <dbReference type="ChEBI" id="CHEBI:24875"/>
    </ligand>
</feature>
<dbReference type="OrthoDB" id="8659436at2"/>
<dbReference type="AlphaFoldDB" id="A0A1V8RR32"/>
<reference evidence="14 15" key="1">
    <citation type="journal article" date="2016" name="Int. J. Syst. Evol. Microbiol.">
        <title>Pseudaminobacter manganicus sp. nov., isolated from sludge of a manganese mine.</title>
        <authorList>
            <person name="Li J."/>
            <person name="Huang J."/>
            <person name="Liao S."/>
            <person name="Wang G."/>
        </authorList>
    </citation>
    <scope>NUCLEOTIDE SEQUENCE [LARGE SCALE GENOMIC DNA]</scope>
    <source>
        <strain evidence="14 15">JH-7</strain>
    </source>
</reference>
<dbReference type="GO" id="GO:0005829">
    <property type="term" value="C:cytosol"/>
    <property type="evidence" value="ECO:0007669"/>
    <property type="project" value="TreeGrafter"/>
</dbReference>
<comment type="subcellular location">
    <subcellularLocation>
        <location evidence="1 13">Cytoplasm</location>
    </subcellularLocation>
</comment>
<evidence type="ECO:0000256" key="2">
    <source>
        <dbReference type="ARBA" id="ARBA00007957"/>
    </source>
</evidence>
<proteinExistence type="inferred from homology"/>
<evidence type="ECO:0000256" key="13">
    <source>
        <dbReference type="RuleBase" id="RU364037"/>
    </source>
</evidence>
<organism evidence="14 15">
    <name type="scientific">Manganibacter manganicus</name>
    <dbReference type="NCBI Taxonomy" id="1873176"/>
    <lineage>
        <taxon>Bacteria</taxon>
        <taxon>Pseudomonadati</taxon>
        <taxon>Pseudomonadota</taxon>
        <taxon>Alphaproteobacteria</taxon>
        <taxon>Hyphomicrobiales</taxon>
        <taxon>Phyllobacteriaceae</taxon>
        <taxon>Manganibacter</taxon>
    </lineage>
</organism>
<evidence type="ECO:0000256" key="6">
    <source>
        <dbReference type="ARBA" id="ARBA00022491"/>
    </source>
</evidence>
<dbReference type="PANTHER" id="PTHR33202:SF2">
    <property type="entry name" value="FERRIC UPTAKE REGULATION PROTEIN"/>
    <property type="match status" value="1"/>
</dbReference>
<dbReference type="SUPFAM" id="SSF46785">
    <property type="entry name" value="Winged helix' DNA-binding domain"/>
    <property type="match status" value="1"/>
</dbReference>
<keyword evidence="12 13" id="KW-0408">Iron</keyword>
<evidence type="ECO:0000313" key="15">
    <source>
        <dbReference type="Proteomes" id="UP000191905"/>
    </source>
</evidence>
<dbReference type="Proteomes" id="UP000191905">
    <property type="component" value="Unassembled WGS sequence"/>
</dbReference>
<dbReference type="CDD" id="cd07153">
    <property type="entry name" value="Fur_like"/>
    <property type="match status" value="1"/>
</dbReference>
<evidence type="ECO:0000256" key="1">
    <source>
        <dbReference type="ARBA" id="ARBA00004496"/>
    </source>
</evidence>
<dbReference type="InterPro" id="IPR036390">
    <property type="entry name" value="WH_DNA-bd_sf"/>
</dbReference>
<keyword evidence="11 13" id="KW-0804">Transcription</keyword>
<dbReference type="STRING" id="1873176.BFN67_17005"/>
<comment type="similarity">
    <text evidence="2 13">Belongs to the Fur family.</text>
</comment>
<dbReference type="GO" id="GO:1900376">
    <property type="term" value="P:regulation of secondary metabolite biosynthetic process"/>
    <property type="evidence" value="ECO:0007669"/>
    <property type="project" value="TreeGrafter"/>
</dbReference>
<keyword evidence="10 13" id="KW-0238">DNA-binding</keyword>
<dbReference type="Gene3D" id="1.10.10.10">
    <property type="entry name" value="Winged helix-like DNA-binding domain superfamily/Winged helix DNA-binding domain"/>
    <property type="match status" value="1"/>
</dbReference>
<sequence length="155" mass="17812">MTIDPSDIKRICRDNGLRLTAPRKIIVETLLEATDHPDAVELHRRVTTISPRIALSTVYRTLVALSEKGVLEKHNFGNGPARFETVDREHHDHLIDVVSGNVIEFRSGEIERLQEEIARQHGYEIVSHKLEIYVRPAKRRRSKISAARHRRQSAK</sequence>
<evidence type="ECO:0000256" key="4">
    <source>
        <dbReference type="ARBA" id="ARBA00020910"/>
    </source>
</evidence>
<keyword evidence="9 13" id="KW-0805">Transcription regulation</keyword>
<dbReference type="RefSeq" id="WP_080919586.1">
    <property type="nucleotide sequence ID" value="NZ_MDET01000013.1"/>
</dbReference>
<dbReference type="InterPro" id="IPR036388">
    <property type="entry name" value="WH-like_DNA-bd_sf"/>
</dbReference>
<keyword evidence="6 13" id="KW-0678">Repressor</keyword>
<feature type="binding site" evidence="12">
    <location>
        <position position="92"/>
    </location>
    <ligand>
        <name>Fe cation</name>
        <dbReference type="ChEBI" id="CHEBI:24875"/>
    </ligand>
</feature>
<evidence type="ECO:0000256" key="11">
    <source>
        <dbReference type="ARBA" id="ARBA00023163"/>
    </source>
</evidence>
<dbReference type="Pfam" id="PF01475">
    <property type="entry name" value="FUR"/>
    <property type="match status" value="1"/>
</dbReference>
<dbReference type="InterPro" id="IPR002481">
    <property type="entry name" value="FUR"/>
</dbReference>